<feature type="region of interest" description="Disordered" evidence="1">
    <location>
        <begin position="329"/>
        <end position="385"/>
    </location>
</feature>
<feature type="compositionally biased region" description="Low complexity" evidence="1">
    <location>
        <begin position="72"/>
        <end position="89"/>
    </location>
</feature>
<feature type="compositionally biased region" description="Polar residues" evidence="1">
    <location>
        <begin position="700"/>
        <end position="711"/>
    </location>
</feature>
<sequence length="811" mass="85520">MSAVVDTVSEAVGSASPSSALTAHQSTTDDDVETQEALHPRSSGEQPPAESNKSKKAESSSITTRIPTPHPARTSTSSRTSRLSYSAARPFPSTLTENITPNRSELTTHTAGAEVDSSDSDYGHDDSELNIPSGEPHHSGPVPNNSLDSGMTPSSMSMNTSTSTPAELLLGPQSVPFILRRRGVENQTPSRAPYIVSHSRYSNKAVASVDIRSKQGGGNDSDKENVDTKAEVRSAPGIATESFKSTKDTQRKSLSSWRQEQLRIARVPRLMPGTTARPITTLYGPLSLPYARNPSGVDATVADDSAYLSHVFGLRAAPNVNVFSTGANNTIRSVSSGTDSSGTQTTRSTSGSSIIDTSGKSSNNVSMLTEGSSYTSAGGTHHARPMVMRDPYQNIGIKKKGQGGRDVSVQAQVSGGRTKQQDIPIEEGTDQELVGDSGQRTDSINQSTESPVRDLKRRASESSLLVPKIGLQGLALSKSHADLREVTSLSPIPGSPADPVNPIQTLYGQAITSAGGHPSMVYLTSPSVDTRALDQERISEDSTSTPLRLPAYLPVFYNPALSRYEFGLPSDPEMTHTVQHHTTPVSSTPHASKISFETPTQVSKADTSENWRKRAEAGQNILRHRRSASEEPPTSDRIDKSGGPLSPPREGTIMTIDSLFEKFSHSSPQTASNSGPSVTFNPPATSAKSSSTKRPVLKPSKSNPVDPQSCTVVILGETSKSLNVNTPPYAPTKAEPSDKSQNPTKSPKGAAVVPGRPASATSAKGTPGAGKLLRKSPNGAPKGEEVKASTTALAATAAKKAVKGDTKGVKV</sequence>
<evidence type="ECO:0000313" key="2">
    <source>
        <dbReference type="EMBL" id="WWD19655.1"/>
    </source>
</evidence>
<dbReference type="GeneID" id="43588270"/>
<feature type="region of interest" description="Disordered" evidence="1">
    <location>
        <begin position="397"/>
        <end position="459"/>
    </location>
</feature>
<gene>
    <name evidence="2" type="ORF">CI109_104117</name>
</gene>
<feature type="compositionally biased region" description="Polar residues" evidence="1">
    <location>
        <begin position="15"/>
        <end position="26"/>
    </location>
</feature>
<protein>
    <submittedName>
        <fullName evidence="2">Uncharacterized protein</fullName>
    </submittedName>
</protein>
<feature type="region of interest" description="Disordered" evidence="1">
    <location>
        <begin position="664"/>
        <end position="787"/>
    </location>
</feature>
<accession>A0AAJ8MW48</accession>
<keyword evidence="3" id="KW-1185">Reference proteome</keyword>
<feature type="compositionally biased region" description="Polar residues" evidence="1">
    <location>
        <begin position="576"/>
        <end position="605"/>
    </location>
</feature>
<dbReference type="Proteomes" id="UP000322225">
    <property type="component" value="Chromosome 7"/>
</dbReference>
<feature type="compositionally biased region" description="Polar residues" evidence="1">
    <location>
        <begin position="363"/>
        <end position="378"/>
    </location>
</feature>
<feature type="region of interest" description="Disordered" evidence="1">
    <location>
        <begin position="573"/>
        <end position="651"/>
    </location>
</feature>
<feature type="region of interest" description="Disordered" evidence="1">
    <location>
        <begin position="209"/>
        <end position="231"/>
    </location>
</feature>
<name>A0AAJ8MW48_9TREE</name>
<reference evidence="2" key="2">
    <citation type="submission" date="2024-01" db="EMBL/GenBank/DDBJ databases">
        <title>Comparative genomics of Cryptococcus and Kwoniella reveals pathogenesis evolution and contrasting modes of karyotype evolution via chromosome fusion or intercentromeric recombination.</title>
        <authorList>
            <person name="Coelho M.A."/>
            <person name="David-Palma M."/>
            <person name="Shea T."/>
            <person name="Bowers K."/>
            <person name="McGinley-Smith S."/>
            <person name="Mohammad A.W."/>
            <person name="Gnirke A."/>
            <person name="Yurkov A.M."/>
            <person name="Nowrousian M."/>
            <person name="Sun S."/>
            <person name="Cuomo C.A."/>
            <person name="Heitman J."/>
        </authorList>
    </citation>
    <scope>NUCLEOTIDE SEQUENCE</scope>
    <source>
        <strain evidence="2">CBS 12478</strain>
    </source>
</reference>
<feature type="compositionally biased region" description="Polar residues" evidence="1">
    <location>
        <begin position="438"/>
        <end position="450"/>
    </location>
</feature>
<feature type="compositionally biased region" description="Low complexity" evidence="1">
    <location>
        <begin position="149"/>
        <end position="164"/>
    </location>
</feature>
<organism evidence="2 3">
    <name type="scientific">Kwoniella shandongensis</name>
    <dbReference type="NCBI Taxonomy" id="1734106"/>
    <lineage>
        <taxon>Eukaryota</taxon>
        <taxon>Fungi</taxon>
        <taxon>Dikarya</taxon>
        <taxon>Basidiomycota</taxon>
        <taxon>Agaricomycotina</taxon>
        <taxon>Tremellomycetes</taxon>
        <taxon>Tremellales</taxon>
        <taxon>Cryptococcaceae</taxon>
        <taxon>Kwoniella</taxon>
    </lineage>
</organism>
<evidence type="ECO:0000313" key="3">
    <source>
        <dbReference type="Proteomes" id="UP000322225"/>
    </source>
</evidence>
<proteinExistence type="predicted"/>
<feature type="compositionally biased region" description="Low complexity" evidence="1">
    <location>
        <begin position="330"/>
        <end position="362"/>
    </location>
</feature>
<dbReference type="RefSeq" id="XP_031861739.2">
    <property type="nucleotide sequence ID" value="XM_032004137.2"/>
</dbReference>
<feature type="region of interest" description="Disordered" evidence="1">
    <location>
        <begin position="1"/>
        <end position="169"/>
    </location>
</feature>
<reference evidence="2" key="1">
    <citation type="submission" date="2017-08" db="EMBL/GenBank/DDBJ databases">
        <authorList>
            <person name="Cuomo C."/>
            <person name="Billmyre B."/>
            <person name="Heitman J."/>
        </authorList>
    </citation>
    <scope>NUCLEOTIDE SEQUENCE</scope>
    <source>
        <strain evidence="2">CBS 12478</strain>
    </source>
</reference>
<dbReference type="KEGG" id="ksn:43588270"/>
<feature type="compositionally biased region" description="Polar residues" evidence="1">
    <location>
        <begin position="665"/>
        <end position="693"/>
    </location>
</feature>
<feature type="compositionally biased region" description="Polar residues" evidence="1">
    <location>
        <begin position="409"/>
        <end position="418"/>
    </location>
</feature>
<feature type="compositionally biased region" description="Polar residues" evidence="1">
    <location>
        <begin position="93"/>
        <end position="110"/>
    </location>
</feature>
<dbReference type="AlphaFoldDB" id="A0AAJ8MW48"/>
<dbReference type="EMBL" id="CP144057">
    <property type="protein sequence ID" value="WWD19655.1"/>
    <property type="molecule type" value="Genomic_DNA"/>
</dbReference>
<feature type="compositionally biased region" description="Basic and acidic residues" evidence="1">
    <location>
        <begin position="606"/>
        <end position="616"/>
    </location>
</feature>
<feature type="compositionally biased region" description="Basic and acidic residues" evidence="1">
    <location>
        <begin position="220"/>
        <end position="231"/>
    </location>
</feature>
<evidence type="ECO:0000256" key="1">
    <source>
        <dbReference type="SAM" id="MobiDB-lite"/>
    </source>
</evidence>